<gene>
    <name evidence="2" type="ORF">CI1B_60310</name>
</gene>
<evidence type="ECO:0000313" key="3">
    <source>
        <dbReference type="Proteomes" id="UP000328092"/>
    </source>
</evidence>
<proteinExistence type="predicted"/>
<organism evidence="2 3">
    <name type="scientific">Bradyrhizobium ivorense</name>
    <dbReference type="NCBI Taxonomy" id="2511166"/>
    <lineage>
        <taxon>Bacteria</taxon>
        <taxon>Pseudomonadati</taxon>
        <taxon>Pseudomonadota</taxon>
        <taxon>Alphaproteobacteria</taxon>
        <taxon>Hyphomicrobiales</taxon>
        <taxon>Nitrobacteraceae</taxon>
        <taxon>Bradyrhizobium</taxon>
    </lineage>
</organism>
<feature type="region of interest" description="Disordered" evidence="1">
    <location>
        <begin position="1741"/>
        <end position="1761"/>
    </location>
</feature>
<protein>
    <submittedName>
        <fullName evidence="2">Uncharacterized protein</fullName>
    </submittedName>
</protein>
<name>A0A508TML9_9BRAD</name>
<evidence type="ECO:0000313" key="2">
    <source>
        <dbReference type="EMBL" id="VIO75652.1"/>
    </source>
</evidence>
<accession>A0A508TML9</accession>
<dbReference type="Proteomes" id="UP000328092">
    <property type="component" value="Unassembled WGS sequence"/>
</dbReference>
<comment type="caution">
    <text evidence="2">The sequence shown here is derived from an EMBL/GenBank/DDBJ whole genome shotgun (WGS) entry which is preliminary data.</text>
</comment>
<reference evidence="2" key="1">
    <citation type="submission" date="2019-02" db="EMBL/GenBank/DDBJ databases">
        <authorList>
            <person name="Pothier F.J."/>
        </authorList>
    </citation>
    <scope>NUCLEOTIDE SEQUENCE</scope>
    <source>
        <strain evidence="2">CI-1B</strain>
    </source>
</reference>
<dbReference type="EMBL" id="CAADFC020000024">
    <property type="protein sequence ID" value="VIO75652.1"/>
    <property type="molecule type" value="Genomic_DNA"/>
</dbReference>
<evidence type="ECO:0000256" key="1">
    <source>
        <dbReference type="SAM" id="MobiDB-lite"/>
    </source>
</evidence>
<keyword evidence="3" id="KW-1185">Reference proteome</keyword>
<sequence>MIDLVLQREREVAGAVVHQGEHHACPDHAVDLGCTHHVPGHRRALREDARRRAVDPGAGELHCAGLVRADVDQRQDLRRRIGRRDGGMTRLRVAHRLVVRVRQRQPVLVDDLLRQRRRVVDRNIVLDRNCGTVVELHEVAVGIRHHERLGDVDGHALVVVVAGSVDRQMVDLILEREGEVAQTVVDQGEHHARADHAVDLSRAHNVPGHRGTLGEDAGRRAVNARRETQLHRARLVRADVHQRQDLRRRVGRRDSGMARLRVTNRLVVRVRERQPVLVHHLLRQRRRVVGRNIVLDRNHGAVVELHEVAVRIGHHERLGNVERHALVVVVAGRVDRQMVDLVLQREREVARAVVDQREHHAGADHAVDLGRTHHVPGHRRTLREDARGRAVDAGRKTKLHRARLVRADVHQRQDLRRRIGRGDSRMASFGVPHRLVVRVRQRQPVLVHHLLRQRRRVVDRDVVLDRDHGAVVELHEVAVRVRHHERLGDVERHALVVVVAGSADRQMIDLVLQREREVAGAVVHQGEHHACPDHAVDLGCTHHVPGHRRALREDARRRAVDPGAGELHCAGLVRADVDQRQDLRRRIGRRDGGMTRLRVAHRLVVRVRQRQPVLVDDLLRQRRRVVDRNIVLDRNHRAVVELHEVAVGIRHHERLGDIERHALVIVVAGSVDRQMVNLVLQREGEVARAVVDQREHHARTDHAVDLGPAHDVPGHRRALREDARRRAVDPGAGELHCAGLVRADVDQRQDLRRRVGRGDSGVASFGVTHRLVVRVRQRQPVLVDDLLCQRRRVVDRNIVLDRNHRAVVELHEVAVRVRHHKRLGDVDGHALVVVVAGRVDRQMVDLVLQREGEVAQTVIDQREHHARADHAVDLGRAHHMPGHRRALRENARRRAFDARRKTELHRAGLVRADVHQRQDLRCGIGRRDSGVARLRVTHRLAVRVRERQPVLIHHLLPERRPVVLRDVVLDRNHRAVVELHEVAVSIGHHERLGDVDGHALVIVVAGRVHRQMVDLVLQREREVAQTVIEQREHHARADYAVDLGRAHHMPGHRGALRENAGRRAVDRRTGELHRAGFVCADVDQRQDLRRRIGRRHGGMTRLRIANRLVVRVRQRQPVLVNDLLLQRRRVVDRNVVLDRNHRAVVELHEVAVRVRHHERLGDIQRHALVIVVARRIDRQVIDLVLQREGEVTRAVINQREHNTAAGDAVDLGRAHHMPGHRRALREDARRRAVDARCKTELHRARLVRADVHQRQDLRRRVGRRNSGMASFGVTHRLVVRVRQRQSVLVHHLLRQRRRVVDRDVVLDRDHGTIVELHEVAVRVGHNERLGDVDGHALVVVVAGSIDRQVIDLVLQREGEVAGAVIDQGEHHACTDHAVDLGRAHHMPGHRRALREDARRRALDRLRRTRKRHRARLVRADVHQRQDLRRRIGRRHGGMTRLRVAHRLAVRVRKREPVLKHCLLLQSRRVVDRNIVLDRNHGAIVELHEVTVEVRHHECLGDVDGHGGIIVAARRVDRQVIDLILQREGEVARAVIDQGEHHAPAGHAVDLGRAHHVPGHRGTLREDARRRALDTSRTGQLHRAGLVRADIDQRQNLGSRIGRGHSGVTGLRVAHRLVVGVRKREAVLEYLPGFQLVRVVDRNVVLDRNHGAVVQLHGVVVRVRHDERLGDVDRHALVVVVARRVDRQMIDLVLQREGEVAKTVIDQREHHARTDHAVDLGRTHHVPGHRPALREDAGRRAVDPGAGELHRARLVRADRHQR</sequence>